<organism evidence="1 2">
    <name type="scientific">Pseudomonas abietaniphila</name>
    <dbReference type="NCBI Taxonomy" id="89065"/>
    <lineage>
        <taxon>Bacteria</taxon>
        <taxon>Pseudomonadati</taxon>
        <taxon>Pseudomonadota</taxon>
        <taxon>Gammaproteobacteria</taxon>
        <taxon>Pseudomonadales</taxon>
        <taxon>Pseudomonadaceae</taxon>
        <taxon>Pseudomonas</taxon>
    </lineage>
</organism>
<dbReference type="Pfam" id="PF08238">
    <property type="entry name" value="Sel1"/>
    <property type="match status" value="2"/>
</dbReference>
<dbReference type="InterPro" id="IPR011990">
    <property type="entry name" value="TPR-like_helical_dom_sf"/>
</dbReference>
<name>A0A1G7XXG7_9PSED</name>
<keyword evidence="2" id="KW-1185">Reference proteome</keyword>
<sequence length="163" mass="18105">MTLISLEALIAIGDSSRRTWWRRISDNPSFQKGTDPKGRTVISINAAREFVALPHDDSTLAMLMAADAGDPDSQNDAGLMYSELENHRAAVYWWRAAAEQENADAMQLLGKCYIEGIGVDVDEDAGIMWIARAATHGHIIARTQLKGLRPFIDWRSLELPPVE</sequence>
<dbReference type="SUPFAM" id="SSF81901">
    <property type="entry name" value="HCP-like"/>
    <property type="match status" value="1"/>
</dbReference>
<dbReference type="InterPro" id="IPR006597">
    <property type="entry name" value="Sel1-like"/>
</dbReference>
<evidence type="ECO:0000313" key="2">
    <source>
        <dbReference type="Proteomes" id="UP000182894"/>
    </source>
</evidence>
<dbReference type="AlphaFoldDB" id="A0A1G7XXG7"/>
<dbReference type="SMART" id="SM00671">
    <property type="entry name" value="SEL1"/>
    <property type="match status" value="2"/>
</dbReference>
<dbReference type="PANTHER" id="PTHR11102">
    <property type="entry name" value="SEL-1-LIKE PROTEIN"/>
    <property type="match status" value="1"/>
</dbReference>
<dbReference type="Gene3D" id="1.25.40.10">
    <property type="entry name" value="Tetratricopeptide repeat domain"/>
    <property type="match status" value="1"/>
</dbReference>
<evidence type="ECO:0000313" key="1">
    <source>
        <dbReference type="EMBL" id="SDG88861.1"/>
    </source>
</evidence>
<accession>A0A1G7XXG7</accession>
<gene>
    <name evidence="1" type="ORF">SAMN05216605_103431</name>
</gene>
<dbReference type="OrthoDB" id="6810016at2"/>
<reference evidence="2" key="1">
    <citation type="submission" date="2016-10" db="EMBL/GenBank/DDBJ databases">
        <authorList>
            <person name="Varghese N."/>
            <person name="Submissions S."/>
        </authorList>
    </citation>
    <scope>NUCLEOTIDE SEQUENCE [LARGE SCALE GENOMIC DNA]</scope>
    <source>
        <strain evidence="2">ATCC 700689</strain>
    </source>
</reference>
<protein>
    <submittedName>
        <fullName evidence="1">Sel1 repeat-containing protein</fullName>
    </submittedName>
</protein>
<dbReference type="RefSeq" id="WP_074752129.1">
    <property type="nucleotide sequence ID" value="NZ_FNCO01000003.1"/>
</dbReference>
<dbReference type="InterPro" id="IPR050767">
    <property type="entry name" value="Sel1_AlgK"/>
</dbReference>
<dbReference type="PANTHER" id="PTHR11102:SF160">
    <property type="entry name" value="ERAD-ASSOCIATED E3 UBIQUITIN-PROTEIN LIGASE COMPONENT HRD3"/>
    <property type="match status" value="1"/>
</dbReference>
<proteinExistence type="predicted"/>
<dbReference type="EMBL" id="FNCO01000003">
    <property type="protein sequence ID" value="SDG88861.1"/>
    <property type="molecule type" value="Genomic_DNA"/>
</dbReference>
<dbReference type="STRING" id="89065.SAMN05216605_103431"/>
<dbReference type="Proteomes" id="UP000182894">
    <property type="component" value="Unassembled WGS sequence"/>
</dbReference>